<dbReference type="EMBL" id="CP017269">
    <property type="protein sequence ID" value="AOT71859.1"/>
    <property type="molecule type" value="Genomic_DNA"/>
</dbReference>
<sequence length="141" mass="16612">MDQYIREELVDALRVVSSTISKCEKMNGLSWKMCVHIMNFSKGMKTSFNKNETGCDRRHFLGTFFFKEVIHMLAATYHACGVRNMNAKERYVEILRFQHFARYMTFTTDGDDFRNKVLKDKIDVSVVLDMECVDMFTQCFK</sequence>
<evidence type="ECO:0000313" key="2">
    <source>
        <dbReference type="Proteomes" id="UP000095743"/>
    </source>
</evidence>
<dbReference type="KEGG" id="gfe:Gferi_21370"/>
<gene>
    <name evidence="1" type="ORF">Gferi_21370</name>
</gene>
<proteinExistence type="predicted"/>
<name>A0A1D8GLS9_9FIRM</name>
<reference evidence="1 2" key="1">
    <citation type="submission" date="2016-09" db="EMBL/GenBank/DDBJ databases">
        <title>Genomic analysis reveals versatility of anaerobic energy metabolism of Geosporobacter ferrireducens IRF9 of phylum Firmicutes.</title>
        <authorList>
            <person name="Kim S.-J."/>
        </authorList>
    </citation>
    <scope>NUCLEOTIDE SEQUENCE [LARGE SCALE GENOMIC DNA]</scope>
    <source>
        <strain evidence="1 2">IRF9</strain>
    </source>
</reference>
<dbReference type="Proteomes" id="UP000095743">
    <property type="component" value="Chromosome"/>
</dbReference>
<accession>A0A1D8GLS9</accession>
<protein>
    <submittedName>
        <fullName evidence="1">Uncharacterized protein</fullName>
    </submittedName>
</protein>
<organism evidence="1 2">
    <name type="scientific">Geosporobacter ferrireducens</name>
    <dbReference type="NCBI Taxonomy" id="1424294"/>
    <lineage>
        <taxon>Bacteria</taxon>
        <taxon>Bacillati</taxon>
        <taxon>Bacillota</taxon>
        <taxon>Clostridia</taxon>
        <taxon>Peptostreptococcales</taxon>
        <taxon>Thermotaleaceae</taxon>
        <taxon>Geosporobacter</taxon>
    </lineage>
</organism>
<dbReference type="AlphaFoldDB" id="A0A1D8GLS9"/>
<evidence type="ECO:0000313" key="1">
    <source>
        <dbReference type="EMBL" id="AOT71859.1"/>
    </source>
</evidence>
<keyword evidence="2" id="KW-1185">Reference proteome</keyword>
<dbReference type="STRING" id="1424294.Gferi_21370"/>
<dbReference type="RefSeq" id="WP_069980127.1">
    <property type="nucleotide sequence ID" value="NZ_CP017269.1"/>
</dbReference>